<proteinExistence type="predicted"/>
<sequence length="77" mass="8517">MLDETSFGLRILSVRETAKRLNIGRSTLYAWLDEKSSSCRLGLPKPVHLGKSTGFIEHEIDDFIRGLMQARGGAVGL</sequence>
<gene>
    <name evidence="1" type="ORF">DEO45_15475</name>
</gene>
<dbReference type="Pfam" id="PF05930">
    <property type="entry name" value="Phage_AlpA"/>
    <property type="match status" value="1"/>
</dbReference>
<protein>
    <submittedName>
        <fullName evidence="1">AlpA family phage regulatory protein</fullName>
    </submittedName>
</protein>
<keyword evidence="2" id="KW-1185">Reference proteome</keyword>
<evidence type="ECO:0000313" key="2">
    <source>
        <dbReference type="Proteomes" id="UP000252387"/>
    </source>
</evidence>
<dbReference type="InterPro" id="IPR010260">
    <property type="entry name" value="AlpA"/>
</dbReference>
<dbReference type="EMBL" id="QFWQ01000011">
    <property type="protein sequence ID" value="RCS28606.1"/>
    <property type="molecule type" value="Genomic_DNA"/>
</dbReference>
<organism evidence="1 2">
    <name type="scientific">Rhodanobacter denitrificans</name>
    <dbReference type="NCBI Taxonomy" id="666685"/>
    <lineage>
        <taxon>Bacteria</taxon>
        <taxon>Pseudomonadati</taxon>
        <taxon>Pseudomonadota</taxon>
        <taxon>Gammaproteobacteria</taxon>
        <taxon>Lysobacterales</taxon>
        <taxon>Rhodanobacteraceae</taxon>
        <taxon>Rhodanobacter</taxon>
    </lineage>
</organism>
<reference evidence="1 2" key="1">
    <citation type="submission" date="2018-05" db="EMBL/GenBank/DDBJ databases">
        <title>Draft genome sequence of Rhodanobacter denitrificans Yn1 isolated from gold copper mine.</title>
        <authorList>
            <person name="Yang N."/>
            <person name="Mazhar H.S."/>
            <person name="Rensing C."/>
        </authorList>
    </citation>
    <scope>NUCLEOTIDE SEQUENCE [LARGE SCALE GENOMIC DNA]</scope>
    <source>
        <strain evidence="1 2">Yn1</strain>
    </source>
</reference>
<name>A0A368KBY6_9GAMM</name>
<dbReference type="OrthoDB" id="5986966at2"/>
<comment type="caution">
    <text evidence="1">The sequence shown here is derived from an EMBL/GenBank/DDBJ whole genome shotgun (WGS) entry which is preliminary data.</text>
</comment>
<dbReference type="AlphaFoldDB" id="A0A368KBY6"/>
<dbReference type="Proteomes" id="UP000252387">
    <property type="component" value="Unassembled WGS sequence"/>
</dbReference>
<evidence type="ECO:0000313" key="1">
    <source>
        <dbReference type="EMBL" id="RCS28606.1"/>
    </source>
</evidence>
<accession>A0A368KBY6</accession>
<dbReference type="RefSeq" id="WP_114345508.1">
    <property type="nucleotide sequence ID" value="NZ_QFWQ01000011.1"/>
</dbReference>